<reference evidence="1" key="1">
    <citation type="submission" date="2018-02" db="EMBL/GenBank/DDBJ databases">
        <title>Rhizophora mucronata_Transcriptome.</title>
        <authorList>
            <person name="Meera S.P."/>
            <person name="Sreeshan A."/>
            <person name="Augustine A."/>
        </authorList>
    </citation>
    <scope>NUCLEOTIDE SEQUENCE</scope>
    <source>
        <tissue evidence="1">Leaf</tissue>
    </source>
</reference>
<protein>
    <submittedName>
        <fullName evidence="1">Uncharacterized protein</fullName>
    </submittedName>
</protein>
<sequence length="29" mass="3430">MVQTNLQLEEVRYKETVKFNYGLSNKAII</sequence>
<proteinExistence type="predicted"/>
<dbReference type="AlphaFoldDB" id="A0A2P2QD61"/>
<organism evidence="1">
    <name type="scientific">Rhizophora mucronata</name>
    <name type="common">Asiatic mangrove</name>
    <dbReference type="NCBI Taxonomy" id="61149"/>
    <lineage>
        <taxon>Eukaryota</taxon>
        <taxon>Viridiplantae</taxon>
        <taxon>Streptophyta</taxon>
        <taxon>Embryophyta</taxon>
        <taxon>Tracheophyta</taxon>
        <taxon>Spermatophyta</taxon>
        <taxon>Magnoliopsida</taxon>
        <taxon>eudicotyledons</taxon>
        <taxon>Gunneridae</taxon>
        <taxon>Pentapetalae</taxon>
        <taxon>rosids</taxon>
        <taxon>fabids</taxon>
        <taxon>Malpighiales</taxon>
        <taxon>Rhizophoraceae</taxon>
        <taxon>Rhizophora</taxon>
    </lineage>
</organism>
<name>A0A2P2QD61_RHIMU</name>
<dbReference type="EMBL" id="GGEC01084437">
    <property type="protein sequence ID" value="MBX64921.1"/>
    <property type="molecule type" value="Transcribed_RNA"/>
</dbReference>
<accession>A0A2P2QD61</accession>
<evidence type="ECO:0000313" key="1">
    <source>
        <dbReference type="EMBL" id="MBX64921.1"/>
    </source>
</evidence>